<dbReference type="Proteomes" id="UP001231649">
    <property type="component" value="Chromosome 22"/>
</dbReference>
<dbReference type="EMBL" id="CM056798">
    <property type="protein sequence ID" value="KAJ8711606.1"/>
    <property type="molecule type" value="Genomic_DNA"/>
</dbReference>
<protein>
    <submittedName>
        <fullName evidence="1">Uncharacterized protein</fullName>
    </submittedName>
</protein>
<name>A0ACC2Q8T5_9NEOP</name>
<accession>A0ACC2Q8T5</accession>
<keyword evidence="2" id="KW-1185">Reference proteome</keyword>
<evidence type="ECO:0000313" key="1">
    <source>
        <dbReference type="EMBL" id="KAJ8711606.1"/>
    </source>
</evidence>
<sequence>MIWIGILFLSSVAAFREELTTTTLSPDALIKRYQMECIEETRVDLDTIVKIRSKNWLMHYNQFLLLKDWALCVLMKSGVMTKEGVYKIDVAMQRVPLEARYVLEAQIDACLTPRPLPARDIAYIFISCFQRMNSVFSSRVSAF</sequence>
<comment type="caution">
    <text evidence="1">The sequence shown here is derived from an EMBL/GenBank/DDBJ whole genome shotgun (WGS) entry which is preliminary data.</text>
</comment>
<reference evidence="1" key="1">
    <citation type="submission" date="2023-03" db="EMBL/GenBank/DDBJ databases">
        <title>Chromosome-level genomes of two armyworms, Mythimna separata and Mythimna loreyi, provide insights into the biosynthesis and reception of sex pheromones.</title>
        <authorList>
            <person name="Zhao H."/>
        </authorList>
    </citation>
    <scope>NUCLEOTIDE SEQUENCE</scope>
    <source>
        <strain evidence="1">BeijingLab</strain>
    </source>
</reference>
<gene>
    <name evidence="1" type="ORF">PYW08_008560</name>
</gene>
<organism evidence="1 2">
    <name type="scientific">Mythimna loreyi</name>
    <dbReference type="NCBI Taxonomy" id="667449"/>
    <lineage>
        <taxon>Eukaryota</taxon>
        <taxon>Metazoa</taxon>
        <taxon>Ecdysozoa</taxon>
        <taxon>Arthropoda</taxon>
        <taxon>Hexapoda</taxon>
        <taxon>Insecta</taxon>
        <taxon>Pterygota</taxon>
        <taxon>Neoptera</taxon>
        <taxon>Endopterygota</taxon>
        <taxon>Lepidoptera</taxon>
        <taxon>Glossata</taxon>
        <taxon>Ditrysia</taxon>
        <taxon>Noctuoidea</taxon>
        <taxon>Noctuidae</taxon>
        <taxon>Noctuinae</taxon>
        <taxon>Hadenini</taxon>
        <taxon>Mythimna</taxon>
    </lineage>
</organism>
<evidence type="ECO:0000313" key="2">
    <source>
        <dbReference type="Proteomes" id="UP001231649"/>
    </source>
</evidence>
<proteinExistence type="predicted"/>